<name>A0A226X5H8_CABSO</name>
<evidence type="ECO:0000313" key="1">
    <source>
        <dbReference type="EMBL" id="OXC78250.1"/>
    </source>
</evidence>
<dbReference type="EMBL" id="MTHB01000072">
    <property type="protein sequence ID" value="OXC78250.1"/>
    <property type="molecule type" value="Genomic_DNA"/>
</dbReference>
<comment type="caution">
    <text evidence="1">The sequence shown here is derived from an EMBL/GenBank/DDBJ whole genome shotgun (WGS) entry which is preliminary data.</text>
</comment>
<dbReference type="AlphaFoldDB" id="A0A226X5H8"/>
<proteinExistence type="predicted"/>
<dbReference type="RefSeq" id="WP_089160823.1">
    <property type="nucleotide sequence ID" value="NZ_MTHB01000072.1"/>
</dbReference>
<dbReference type="Proteomes" id="UP000214720">
    <property type="component" value="Unassembled WGS sequence"/>
</dbReference>
<accession>A0A226X5H8</accession>
<evidence type="ECO:0000313" key="2">
    <source>
        <dbReference type="Proteomes" id="UP000214720"/>
    </source>
</evidence>
<reference evidence="2" key="1">
    <citation type="submission" date="2017-01" db="EMBL/GenBank/DDBJ databases">
        <title>Genome Analysis of Deinococcus marmoris KOPRI26562.</title>
        <authorList>
            <person name="Kim J.H."/>
            <person name="Oh H.-M."/>
        </authorList>
    </citation>
    <scope>NUCLEOTIDE SEQUENCE [LARGE SCALE GENOMIC DNA]</scope>
    <source>
        <strain evidence="2">PAMC 26633</strain>
    </source>
</reference>
<organism evidence="1 2">
    <name type="scientific">Caballeronia sordidicola</name>
    <name type="common">Burkholderia sordidicola</name>
    <dbReference type="NCBI Taxonomy" id="196367"/>
    <lineage>
        <taxon>Bacteria</taxon>
        <taxon>Pseudomonadati</taxon>
        <taxon>Pseudomonadota</taxon>
        <taxon>Betaproteobacteria</taxon>
        <taxon>Burkholderiales</taxon>
        <taxon>Burkholderiaceae</taxon>
        <taxon>Caballeronia</taxon>
    </lineage>
</organism>
<protein>
    <submittedName>
        <fullName evidence="1">Uncharacterized protein</fullName>
    </submittedName>
</protein>
<gene>
    <name evidence="1" type="ORF">BSU04_12775</name>
</gene>
<dbReference type="OrthoDB" id="8479397at2"/>
<sequence>MGALLTLGDELGARGYFDRAPILEIVYHLRNGMAHDNRFNIDDRGRKRLQSMPPITALRP</sequence>